<dbReference type="Proteomes" id="UP000198656">
    <property type="component" value="Unassembled WGS sequence"/>
</dbReference>
<protein>
    <submittedName>
        <fullName evidence="1">Uncharacterized protein</fullName>
    </submittedName>
</protein>
<organism evidence="1 2">
    <name type="scientific">Desulfosporosinus hippei DSM 8344</name>
    <dbReference type="NCBI Taxonomy" id="1121419"/>
    <lineage>
        <taxon>Bacteria</taxon>
        <taxon>Bacillati</taxon>
        <taxon>Bacillota</taxon>
        <taxon>Clostridia</taxon>
        <taxon>Eubacteriales</taxon>
        <taxon>Desulfitobacteriaceae</taxon>
        <taxon>Desulfosporosinus</taxon>
    </lineage>
</organism>
<accession>A0A1G8LP25</accession>
<dbReference type="RefSeq" id="WP_092335841.1">
    <property type="nucleotide sequence ID" value="NZ_FNCP01000052.1"/>
</dbReference>
<keyword evidence="2" id="KW-1185">Reference proteome</keyword>
<name>A0A1G8LP25_9FIRM</name>
<dbReference type="AlphaFoldDB" id="A0A1G8LP25"/>
<dbReference type="EMBL" id="FNCP01000052">
    <property type="protein sequence ID" value="SDI57448.1"/>
    <property type="molecule type" value="Genomic_DNA"/>
</dbReference>
<evidence type="ECO:0000313" key="1">
    <source>
        <dbReference type="EMBL" id="SDI57448.1"/>
    </source>
</evidence>
<proteinExistence type="predicted"/>
<reference evidence="2" key="1">
    <citation type="submission" date="2016-10" db="EMBL/GenBank/DDBJ databases">
        <authorList>
            <person name="Varghese N."/>
            <person name="Submissions S."/>
        </authorList>
    </citation>
    <scope>NUCLEOTIDE SEQUENCE [LARGE SCALE GENOMIC DNA]</scope>
    <source>
        <strain evidence="2">DSM 8344</strain>
    </source>
</reference>
<gene>
    <name evidence="1" type="ORF">SAMN05443529_1527</name>
</gene>
<sequence length="98" mass="11331">MYFITALTGLDESSNTRCFGYYPTREEALLAVLENRCDLNEGIYNNIVVERIDKGIHSITEEETWFQWLQTGKYLGEGNWHQISKPPETDHITNYAIG</sequence>
<evidence type="ECO:0000313" key="2">
    <source>
        <dbReference type="Proteomes" id="UP000198656"/>
    </source>
</evidence>
<dbReference type="OrthoDB" id="2056283at2"/>